<comment type="caution">
    <text evidence="1">The sequence shown here is derived from an EMBL/GenBank/DDBJ whole genome shotgun (WGS) entry which is preliminary data.</text>
</comment>
<dbReference type="OrthoDB" id="2395610at2759"/>
<gene>
    <name evidence="1" type="ORF">CPELLU_LOCUS18184</name>
</gene>
<evidence type="ECO:0000313" key="1">
    <source>
        <dbReference type="EMBL" id="CAG8806207.1"/>
    </source>
</evidence>
<accession>A0A9N9K1Q1</accession>
<organism evidence="1 2">
    <name type="scientific">Cetraspora pellucida</name>
    <dbReference type="NCBI Taxonomy" id="1433469"/>
    <lineage>
        <taxon>Eukaryota</taxon>
        <taxon>Fungi</taxon>
        <taxon>Fungi incertae sedis</taxon>
        <taxon>Mucoromycota</taxon>
        <taxon>Glomeromycotina</taxon>
        <taxon>Glomeromycetes</taxon>
        <taxon>Diversisporales</taxon>
        <taxon>Gigasporaceae</taxon>
        <taxon>Cetraspora</taxon>
    </lineage>
</organism>
<dbReference type="AlphaFoldDB" id="A0A9N9K1Q1"/>
<name>A0A9N9K1Q1_9GLOM</name>
<keyword evidence="2" id="KW-1185">Reference proteome</keyword>
<dbReference type="EMBL" id="CAJVQA010034752">
    <property type="protein sequence ID" value="CAG8806207.1"/>
    <property type="molecule type" value="Genomic_DNA"/>
</dbReference>
<protein>
    <submittedName>
        <fullName evidence="1">737_t:CDS:1</fullName>
    </submittedName>
</protein>
<evidence type="ECO:0000313" key="2">
    <source>
        <dbReference type="Proteomes" id="UP000789759"/>
    </source>
</evidence>
<proteinExistence type="predicted"/>
<sequence length="81" mass="9325">LCHLIPAMNDYFDLMSVSEEDINKSELVFILYESFALSNEEQVRATGHYYNMLVFSNIAVYMGSGPKEFETFNGYCFAKVM</sequence>
<reference evidence="1" key="1">
    <citation type="submission" date="2021-06" db="EMBL/GenBank/DDBJ databases">
        <authorList>
            <person name="Kallberg Y."/>
            <person name="Tangrot J."/>
            <person name="Rosling A."/>
        </authorList>
    </citation>
    <scope>NUCLEOTIDE SEQUENCE</scope>
    <source>
        <strain evidence="1">FL966</strain>
    </source>
</reference>
<feature type="non-terminal residue" evidence="1">
    <location>
        <position position="1"/>
    </location>
</feature>
<dbReference type="Proteomes" id="UP000789759">
    <property type="component" value="Unassembled WGS sequence"/>
</dbReference>